<dbReference type="Gene3D" id="3.40.190.170">
    <property type="entry name" value="Bacterial extracellular solute-binding protein, family 7"/>
    <property type="match status" value="1"/>
</dbReference>
<accession>U5DP31</accession>
<feature type="binding site" evidence="2">
    <location>
        <position position="169"/>
    </location>
    <ligand>
        <name>substrate</name>
    </ligand>
</feature>
<evidence type="ECO:0000313" key="6">
    <source>
        <dbReference type="Proteomes" id="UP000016960"/>
    </source>
</evidence>
<feature type="binding site" evidence="3">
    <location>
        <position position="227"/>
    </location>
    <ligand>
        <name>substrate</name>
    </ligand>
</feature>
<dbReference type="Pfam" id="PF03480">
    <property type="entry name" value="DctP"/>
    <property type="match status" value="1"/>
</dbReference>
<dbReference type="EMBL" id="ASSJ01000022">
    <property type="protein sequence ID" value="ERN42369.1"/>
    <property type="molecule type" value="Genomic_DNA"/>
</dbReference>
<dbReference type="GO" id="GO:0055085">
    <property type="term" value="P:transmembrane transport"/>
    <property type="evidence" value="ECO:0007669"/>
    <property type="project" value="InterPro"/>
</dbReference>
<dbReference type="InterPro" id="IPR018389">
    <property type="entry name" value="DctP_fam"/>
</dbReference>
<sequence length="376" mass="41345">MKRRRLIADAAVGAAGTVAIAACTRGNSGGGSSAPAMEVDDRKNVRWRMASSYTPAIDVLYGGSERFAERVRELTDGRFEIAISASGEIVPGLEILDAVQQGTVQSGHTASYFYRGKNEALAFDTAVPFGLNYRQQTAWMYEGGGLDLIHSVLADFNIISFPGGNTGTQMGGWWKERNRTPADLNGKNMRIPGLGGVVMERLGVNVQTLAAGEILQALQLGAIDAAEFAGPYDDEKLGLYKVANLYYYPGWWEPSGQASFYFNLNAWNELPSSYRLALQTAAAEAHTHIMASYDARNPEALQRLVDRGVELVRFSDEIMTSARQIAFDLYEEIAAKDKSYQKVYQAWQQFRSNSNRWFSTSELSYTDFSVAGGPTQ</sequence>
<reference evidence="5 6" key="1">
    <citation type="submission" date="2013-05" db="EMBL/GenBank/DDBJ databases">
        <title>Draft genome sequence of Rubidibacter lacunae KORDI 51-2.</title>
        <authorList>
            <person name="Choi D.H."/>
            <person name="Noh J.H."/>
            <person name="Kwon K.-K."/>
            <person name="Lee J.-H."/>
            <person name="Ryu J.-Y."/>
        </authorList>
    </citation>
    <scope>NUCLEOTIDE SEQUENCE [LARGE SCALE GENOMIC DNA]</scope>
    <source>
        <strain evidence="5 6">KORDI 51-2</strain>
    </source>
</reference>
<dbReference type="PATRIC" id="fig|582515.4.peg.1074"/>
<keyword evidence="6" id="KW-1185">Reference proteome</keyword>
<evidence type="ECO:0000256" key="2">
    <source>
        <dbReference type="PIRSR" id="PIRSR039026-1"/>
    </source>
</evidence>
<dbReference type="OrthoDB" id="9780733at2"/>
<feature type="binding site" evidence="3">
    <location>
        <position position="253"/>
    </location>
    <ligand>
        <name>substrate</name>
    </ligand>
</feature>
<dbReference type="InParanoid" id="U5DP31"/>
<keyword evidence="3" id="KW-0479">Metal-binding</keyword>
<dbReference type="PIRSF" id="PIRSF039026">
    <property type="entry name" value="SiaP"/>
    <property type="match status" value="1"/>
</dbReference>
<evidence type="ECO:0000256" key="3">
    <source>
        <dbReference type="PIRSR" id="PIRSR039026-2"/>
    </source>
</evidence>
<keyword evidence="1 4" id="KW-0732">Signal</keyword>
<gene>
    <name evidence="5" type="ORF">KR51_00009600</name>
</gene>
<dbReference type="RefSeq" id="WP_022605195.1">
    <property type="nucleotide sequence ID" value="NZ_ASSJ01000022.1"/>
</dbReference>
<dbReference type="PANTHER" id="PTHR33376">
    <property type="match status" value="1"/>
</dbReference>
<dbReference type="eggNOG" id="COG4663">
    <property type="taxonomic scope" value="Bacteria"/>
</dbReference>
<dbReference type="InterPro" id="IPR026289">
    <property type="entry name" value="SBP_TakP-like"/>
</dbReference>
<dbReference type="Proteomes" id="UP000016960">
    <property type="component" value="Unassembled WGS sequence"/>
</dbReference>
<feature type="binding site" evidence="2">
    <location>
        <position position="190"/>
    </location>
    <ligand>
        <name>substrate</name>
    </ligand>
</feature>
<feature type="binding site" evidence="3">
    <location>
        <position position="228"/>
    </location>
    <ligand>
        <name>Na(+)</name>
        <dbReference type="ChEBI" id="CHEBI:29101"/>
    </ligand>
</feature>
<proteinExistence type="predicted"/>
<comment type="caution">
    <text evidence="5">The sequence shown here is derived from an EMBL/GenBank/DDBJ whole genome shotgun (WGS) entry which is preliminary data.</text>
</comment>
<dbReference type="GO" id="GO:0046872">
    <property type="term" value="F:metal ion binding"/>
    <property type="evidence" value="ECO:0007669"/>
    <property type="project" value="UniProtKB-KW"/>
</dbReference>
<dbReference type="InterPro" id="IPR038404">
    <property type="entry name" value="TRAP_DctP_sf"/>
</dbReference>
<feature type="signal peptide" evidence="4">
    <location>
        <begin position="1"/>
        <end position="21"/>
    </location>
</feature>
<dbReference type="Gene3D" id="3.40.190.10">
    <property type="entry name" value="Periplasmic binding protein-like II"/>
    <property type="match status" value="1"/>
</dbReference>
<protein>
    <submittedName>
        <fullName evidence="5">TRAP-type mannitol/chloroaromatic compound transport system, periplasmic component</fullName>
    </submittedName>
</protein>
<dbReference type="PROSITE" id="PS51257">
    <property type="entry name" value="PROKAR_LIPOPROTEIN"/>
    <property type="match status" value="1"/>
</dbReference>
<name>U5DP31_9CHRO</name>
<organism evidence="5 6">
    <name type="scientific">Rubidibacter lacunae KORDI 51-2</name>
    <dbReference type="NCBI Taxonomy" id="582515"/>
    <lineage>
        <taxon>Bacteria</taxon>
        <taxon>Bacillati</taxon>
        <taxon>Cyanobacteriota</taxon>
        <taxon>Cyanophyceae</taxon>
        <taxon>Oscillatoriophycideae</taxon>
        <taxon>Chroococcales</taxon>
        <taxon>Aphanothecaceae</taxon>
        <taxon>Rubidibacter</taxon>
    </lineage>
</organism>
<dbReference type="STRING" id="582515.KR51_00009600"/>
<evidence type="ECO:0000256" key="1">
    <source>
        <dbReference type="ARBA" id="ARBA00022729"/>
    </source>
</evidence>
<dbReference type="GO" id="GO:0031317">
    <property type="term" value="C:tripartite ATP-independent periplasmic transporter complex"/>
    <property type="evidence" value="ECO:0007669"/>
    <property type="project" value="InterPro"/>
</dbReference>
<dbReference type="AlphaFoldDB" id="U5DP31"/>
<feature type="chain" id="PRO_5004659318" evidence="4">
    <location>
        <begin position="22"/>
        <end position="376"/>
    </location>
</feature>
<evidence type="ECO:0000313" key="5">
    <source>
        <dbReference type="EMBL" id="ERN42369.1"/>
    </source>
</evidence>
<dbReference type="PANTHER" id="PTHR33376:SF5">
    <property type="entry name" value="EXTRACYTOPLASMIC SOLUTE RECEPTOR PROTEIN"/>
    <property type="match status" value="1"/>
</dbReference>
<evidence type="ECO:0000256" key="4">
    <source>
        <dbReference type="SAM" id="SignalP"/>
    </source>
</evidence>